<comment type="caution">
    <text evidence="6">The sequence shown here is derived from an EMBL/GenBank/DDBJ whole genome shotgun (WGS) entry which is preliminary data.</text>
</comment>
<keyword evidence="1" id="KW-0378">Hydrolase</keyword>
<evidence type="ECO:0000256" key="4">
    <source>
        <dbReference type="ARBA" id="ARBA00038355"/>
    </source>
</evidence>
<dbReference type="InterPro" id="IPR004274">
    <property type="entry name" value="FCP1_dom"/>
</dbReference>
<keyword evidence="2" id="KW-0904">Protein phosphatase</keyword>
<comment type="similarity">
    <text evidence="4">Belongs to the CTDSPL2 family.</text>
</comment>
<dbReference type="Gramene" id="PSS04879">
    <property type="protein sequence ID" value="PSS04879"/>
    <property type="gene ID" value="CEY00_Acc20739"/>
</dbReference>
<dbReference type="Proteomes" id="UP000241394">
    <property type="component" value="Chromosome LG18"/>
</dbReference>
<comment type="function">
    <text evidence="3">Probable phosphatase.</text>
</comment>
<dbReference type="GO" id="GO:0004721">
    <property type="term" value="F:phosphoprotein phosphatase activity"/>
    <property type="evidence" value="ECO:0007669"/>
    <property type="project" value="UniProtKB-KW"/>
</dbReference>
<dbReference type="PANTHER" id="PTHR12210">
    <property type="entry name" value="DULLARD PROTEIN PHOSPHATASE"/>
    <property type="match status" value="1"/>
</dbReference>
<dbReference type="InParanoid" id="A0A2R6QAE9"/>
<organism evidence="6 7">
    <name type="scientific">Actinidia chinensis var. chinensis</name>
    <name type="common">Chinese soft-hair kiwi</name>
    <dbReference type="NCBI Taxonomy" id="1590841"/>
    <lineage>
        <taxon>Eukaryota</taxon>
        <taxon>Viridiplantae</taxon>
        <taxon>Streptophyta</taxon>
        <taxon>Embryophyta</taxon>
        <taxon>Tracheophyta</taxon>
        <taxon>Spermatophyta</taxon>
        <taxon>Magnoliopsida</taxon>
        <taxon>eudicotyledons</taxon>
        <taxon>Gunneridae</taxon>
        <taxon>Pentapetalae</taxon>
        <taxon>asterids</taxon>
        <taxon>Ericales</taxon>
        <taxon>Actinidiaceae</taxon>
        <taxon>Actinidia</taxon>
    </lineage>
</organism>
<dbReference type="PROSITE" id="PS50969">
    <property type="entry name" value="FCP1"/>
    <property type="match status" value="1"/>
</dbReference>
<dbReference type="SMART" id="SM00577">
    <property type="entry name" value="CPDc"/>
    <property type="match status" value="1"/>
</dbReference>
<dbReference type="InterPro" id="IPR050365">
    <property type="entry name" value="TIM50"/>
</dbReference>
<dbReference type="OMA" id="FHIVIFT"/>
<protein>
    <submittedName>
        <fullName evidence="6">CTD small phosphatase-like protein</fullName>
    </submittedName>
</protein>
<dbReference type="InterPro" id="IPR036412">
    <property type="entry name" value="HAD-like_sf"/>
</dbReference>
<dbReference type="NCBIfam" id="TIGR02251">
    <property type="entry name" value="HIF-SF_euk"/>
    <property type="match status" value="1"/>
</dbReference>
<accession>A0A2R6QAE9</accession>
<name>A0A2R6QAE9_ACTCC</name>
<dbReference type="OrthoDB" id="277011at2759"/>
<reference evidence="6 7" key="1">
    <citation type="submission" date="2017-07" db="EMBL/GenBank/DDBJ databases">
        <title>An improved, manually edited Actinidia chinensis var. chinensis (kiwifruit) genome highlights the challenges associated with draft genomes and gene prediction in plants.</title>
        <authorList>
            <person name="Pilkington S."/>
            <person name="Crowhurst R."/>
            <person name="Hilario E."/>
            <person name="Nardozza S."/>
            <person name="Fraser L."/>
            <person name="Peng Y."/>
            <person name="Gunaseelan K."/>
            <person name="Simpson R."/>
            <person name="Tahir J."/>
            <person name="Deroles S."/>
            <person name="Templeton K."/>
            <person name="Luo Z."/>
            <person name="Davy M."/>
            <person name="Cheng C."/>
            <person name="Mcneilage M."/>
            <person name="Scaglione D."/>
            <person name="Liu Y."/>
            <person name="Zhang Q."/>
            <person name="Datson P."/>
            <person name="De Silva N."/>
            <person name="Gardiner S."/>
            <person name="Bassett H."/>
            <person name="Chagne D."/>
            <person name="Mccallum J."/>
            <person name="Dzierzon H."/>
            <person name="Deng C."/>
            <person name="Wang Y.-Y."/>
            <person name="Barron N."/>
            <person name="Manako K."/>
            <person name="Bowen J."/>
            <person name="Foster T."/>
            <person name="Erridge Z."/>
            <person name="Tiffin H."/>
            <person name="Waite C."/>
            <person name="Davies K."/>
            <person name="Grierson E."/>
            <person name="Laing W."/>
            <person name="Kirk R."/>
            <person name="Chen X."/>
            <person name="Wood M."/>
            <person name="Montefiori M."/>
            <person name="Brummell D."/>
            <person name="Schwinn K."/>
            <person name="Catanach A."/>
            <person name="Fullerton C."/>
            <person name="Li D."/>
            <person name="Meiyalaghan S."/>
            <person name="Nieuwenhuizen N."/>
            <person name="Read N."/>
            <person name="Prakash R."/>
            <person name="Hunter D."/>
            <person name="Zhang H."/>
            <person name="Mckenzie M."/>
            <person name="Knabel M."/>
            <person name="Harris A."/>
            <person name="Allan A."/>
            <person name="Chen A."/>
            <person name="Janssen B."/>
            <person name="Plunkett B."/>
            <person name="Dwamena C."/>
            <person name="Voogd C."/>
            <person name="Leif D."/>
            <person name="Lafferty D."/>
            <person name="Souleyre E."/>
            <person name="Varkonyi-Gasic E."/>
            <person name="Gambi F."/>
            <person name="Hanley J."/>
            <person name="Yao J.-L."/>
            <person name="Cheung J."/>
            <person name="David K."/>
            <person name="Warren B."/>
            <person name="Marsh K."/>
            <person name="Snowden K."/>
            <person name="Lin-Wang K."/>
            <person name="Brian L."/>
            <person name="Martinez-Sanchez M."/>
            <person name="Wang M."/>
            <person name="Ileperuma N."/>
            <person name="Macnee N."/>
            <person name="Campin R."/>
            <person name="Mcatee P."/>
            <person name="Drummond R."/>
            <person name="Espley R."/>
            <person name="Ireland H."/>
            <person name="Wu R."/>
            <person name="Atkinson R."/>
            <person name="Karunairetnam S."/>
            <person name="Bulley S."/>
            <person name="Chunkath S."/>
            <person name="Hanley Z."/>
            <person name="Storey R."/>
            <person name="Thrimawithana A."/>
            <person name="Thomson S."/>
            <person name="David C."/>
            <person name="Testolin R."/>
        </authorList>
    </citation>
    <scope>NUCLEOTIDE SEQUENCE [LARGE SCALE GENOMIC DNA]</scope>
    <source>
        <strain evidence="7">cv. Red5</strain>
        <tissue evidence="6">Young leaf</tissue>
    </source>
</reference>
<evidence type="ECO:0000313" key="7">
    <source>
        <dbReference type="Proteomes" id="UP000241394"/>
    </source>
</evidence>
<dbReference type="STRING" id="1590841.A0A2R6QAE9"/>
<dbReference type="SUPFAM" id="SSF56784">
    <property type="entry name" value="HAD-like"/>
    <property type="match status" value="1"/>
</dbReference>
<keyword evidence="7" id="KW-1185">Reference proteome</keyword>
<dbReference type="InterPro" id="IPR023214">
    <property type="entry name" value="HAD_sf"/>
</dbReference>
<reference evidence="7" key="2">
    <citation type="journal article" date="2018" name="BMC Genomics">
        <title>A manually annotated Actinidia chinensis var. chinensis (kiwifruit) genome highlights the challenges associated with draft genomes and gene prediction in plants.</title>
        <authorList>
            <person name="Pilkington S.M."/>
            <person name="Crowhurst R."/>
            <person name="Hilario E."/>
            <person name="Nardozza S."/>
            <person name="Fraser L."/>
            <person name="Peng Y."/>
            <person name="Gunaseelan K."/>
            <person name="Simpson R."/>
            <person name="Tahir J."/>
            <person name="Deroles S.C."/>
            <person name="Templeton K."/>
            <person name="Luo Z."/>
            <person name="Davy M."/>
            <person name="Cheng C."/>
            <person name="McNeilage M."/>
            <person name="Scaglione D."/>
            <person name="Liu Y."/>
            <person name="Zhang Q."/>
            <person name="Datson P."/>
            <person name="De Silva N."/>
            <person name="Gardiner S.E."/>
            <person name="Bassett H."/>
            <person name="Chagne D."/>
            <person name="McCallum J."/>
            <person name="Dzierzon H."/>
            <person name="Deng C."/>
            <person name="Wang Y.Y."/>
            <person name="Barron L."/>
            <person name="Manako K."/>
            <person name="Bowen J."/>
            <person name="Foster T.M."/>
            <person name="Erridge Z.A."/>
            <person name="Tiffin H."/>
            <person name="Waite C.N."/>
            <person name="Davies K.M."/>
            <person name="Grierson E.P."/>
            <person name="Laing W.A."/>
            <person name="Kirk R."/>
            <person name="Chen X."/>
            <person name="Wood M."/>
            <person name="Montefiori M."/>
            <person name="Brummell D.A."/>
            <person name="Schwinn K.E."/>
            <person name="Catanach A."/>
            <person name="Fullerton C."/>
            <person name="Li D."/>
            <person name="Meiyalaghan S."/>
            <person name="Nieuwenhuizen N."/>
            <person name="Read N."/>
            <person name="Prakash R."/>
            <person name="Hunter D."/>
            <person name="Zhang H."/>
            <person name="McKenzie M."/>
            <person name="Knabel M."/>
            <person name="Harris A."/>
            <person name="Allan A.C."/>
            <person name="Gleave A."/>
            <person name="Chen A."/>
            <person name="Janssen B.J."/>
            <person name="Plunkett B."/>
            <person name="Ampomah-Dwamena C."/>
            <person name="Voogd C."/>
            <person name="Leif D."/>
            <person name="Lafferty D."/>
            <person name="Souleyre E.J.F."/>
            <person name="Varkonyi-Gasic E."/>
            <person name="Gambi F."/>
            <person name="Hanley J."/>
            <person name="Yao J.L."/>
            <person name="Cheung J."/>
            <person name="David K.M."/>
            <person name="Warren B."/>
            <person name="Marsh K."/>
            <person name="Snowden K.C."/>
            <person name="Lin-Wang K."/>
            <person name="Brian L."/>
            <person name="Martinez-Sanchez M."/>
            <person name="Wang M."/>
            <person name="Ileperuma N."/>
            <person name="Macnee N."/>
            <person name="Campin R."/>
            <person name="McAtee P."/>
            <person name="Drummond R.S.M."/>
            <person name="Espley R.V."/>
            <person name="Ireland H.S."/>
            <person name="Wu R."/>
            <person name="Atkinson R.G."/>
            <person name="Karunairetnam S."/>
            <person name="Bulley S."/>
            <person name="Chunkath S."/>
            <person name="Hanley Z."/>
            <person name="Storey R."/>
            <person name="Thrimawithana A.H."/>
            <person name="Thomson S."/>
            <person name="David C."/>
            <person name="Testolin R."/>
            <person name="Huang H."/>
            <person name="Hellens R.P."/>
            <person name="Schaffer R.J."/>
        </authorList>
    </citation>
    <scope>NUCLEOTIDE SEQUENCE [LARGE SCALE GENOMIC DNA]</scope>
    <source>
        <strain evidence="7">cv. Red5</strain>
    </source>
</reference>
<dbReference type="GO" id="GO:0005634">
    <property type="term" value="C:nucleus"/>
    <property type="evidence" value="ECO:0007669"/>
    <property type="project" value="UniProtKB-ARBA"/>
</dbReference>
<dbReference type="FunCoup" id="A0A2R6QAE9">
    <property type="interactions" value="2928"/>
</dbReference>
<dbReference type="FunFam" id="3.40.50.1000:FF:000015">
    <property type="entry name" value="CTD small phosphatase-like protein 2"/>
    <property type="match status" value="1"/>
</dbReference>
<evidence type="ECO:0000256" key="1">
    <source>
        <dbReference type="ARBA" id="ARBA00022801"/>
    </source>
</evidence>
<dbReference type="EMBL" id="NKQK01000018">
    <property type="protein sequence ID" value="PSS04879.1"/>
    <property type="molecule type" value="Genomic_DNA"/>
</dbReference>
<evidence type="ECO:0000256" key="3">
    <source>
        <dbReference type="ARBA" id="ARBA00037324"/>
    </source>
</evidence>
<feature type="domain" description="FCP1 homology" evidence="5">
    <location>
        <begin position="264"/>
        <end position="423"/>
    </location>
</feature>
<dbReference type="Gene3D" id="3.40.50.1000">
    <property type="entry name" value="HAD superfamily/HAD-like"/>
    <property type="match status" value="1"/>
</dbReference>
<evidence type="ECO:0000256" key="2">
    <source>
        <dbReference type="ARBA" id="ARBA00022912"/>
    </source>
</evidence>
<dbReference type="CDD" id="cd07521">
    <property type="entry name" value="HAD_FCP1-like"/>
    <property type="match status" value="1"/>
</dbReference>
<dbReference type="AlphaFoldDB" id="A0A2R6QAE9"/>
<proteinExistence type="inferred from homology"/>
<gene>
    <name evidence="6" type="ORF">CEY00_Acc20739</name>
</gene>
<dbReference type="InterPro" id="IPR011948">
    <property type="entry name" value="Dullard_phosphatase"/>
</dbReference>
<evidence type="ECO:0000259" key="5">
    <source>
        <dbReference type="PROSITE" id="PS50969"/>
    </source>
</evidence>
<dbReference type="Pfam" id="PF03031">
    <property type="entry name" value="NIF"/>
    <property type="match status" value="1"/>
</dbReference>
<evidence type="ECO:0000313" key="6">
    <source>
        <dbReference type="EMBL" id="PSS04879.1"/>
    </source>
</evidence>
<sequence length="459" mass="51984">MPSLKMKTKSTTGCSRDKNGLRVCQKSNMISKNSCSHVPISQHVTEFDAGIQNSEDVSLSNKAHAQESKVDKAIDHHELLVEENLQFQKHLSPLTDSSTAERMESTPPPCASNLETIFSPILESVKVHSEAEVNNDAGLPIEGNSDYDDITDSTCLLDYKCDESSKLFDVAEECMILPFLEDTMEASSYLNGRTCKDTILDSDDSSLYLAIHQLRSCNQELDVDPYSDSNQLEFFDPHMFIRNLSDLSDVPPNFQPNILPNEIQKTKSITLVLDLDETLVHSTLEHFEEADFTFPVFFNMEEHTVYVKQRPYLRMFLERVAEMFEIVVFTASQSIYAEQLLDILDPDGKLISRRAYRESCIFSDGSYTKDLTVLGVDLAKVAIIDNSPQVFRLQVNNGIPIKSWFDDPSDCALISLIPFLETLVDADDVRPTIAKRFGGVALQRRKDEWKQRKRLLKDI</sequence>